<keyword evidence="10" id="KW-1185">Reference proteome</keyword>
<feature type="region of interest" description="Disordered" evidence="7">
    <location>
        <begin position="227"/>
        <end position="252"/>
    </location>
</feature>
<dbReference type="PANTHER" id="PTHR33510">
    <property type="entry name" value="PROTEIN TIC 20-II, CHLOROPLASTIC"/>
    <property type="match status" value="1"/>
</dbReference>
<comment type="caution">
    <text evidence="9">The sequence shown here is derived from an EMBL/GenBank/DDBJ whole genome shotgun (WGS) entry which is preliminary data.</text>
</comment>
<reference evidence="9" key="1">
    <citation type="submission" date="2021-02" db="EMBL/GenBank/DDBJ databases">
        <authorList>
            <person name="Dougan E. K."/>
            <person name="Rhodes N."/>
            <person name="Thang M."/>
            <person name="Chan C."/>
        </authorList>
    </citation>
    <scope>NUCLEOTIDE SEQUENCE</scope>
</reference>
<evidence type="ECO:0000313" key="10">
    <source>
        <dbReference type="Proteomes" id="UP000604046"/>
    </source>
</evidence>
<accession>A0A812GIR1</accession>
<protein>
    <recommendedName>
        <fullName evidence="11">TIC20 protein</fullName>
    </recommendedName>
</protein>
<keyword evidence="5 8" id="KW-0472">Membrane</keyword>
<gene>
    <name evidence="9" type="ORF">SNAT2548_LOCUS371</name>
</gene>
<dbReference type="InterPro" id="IPR005691">
    <property type="entry name" value="Tic20"/>
</dbReference>
<dbReference type="GO" id="GO:0031969">
    <property type="term" value="C:chloroplast membrane"/>
    <property type="evidence" value="ECO:0007669"/>
    <property type="project" value="UniProtKB-SubCell"/>
</dbReference>
<organism evidence="9 10">
    <name type="scientific">Symbiodinium natans</name>
    <dbReference type="NCBI Taxonomy" id="878477"/>
    <lineage>
        <taxon>Eukaryota</taxon>
        <taxon>Sar</taxon>
        <taxon>Alveolata</taxon>
        <taxon>Dinophyceae</taxon>
        <taxon>Suessiales</taxon>
        <taxon>Symbiodiniaceae</taxon>
        <taxon>Symbiodinium</taxon>
    </lineage>
</organism>
<feature type="coiled-coil region" evidence="6">
    <location>
        <begin position="103"/>
        <end position="139"/>
    </location>
</feature>
<evidence type="ECO:0000256" key="1">
    <source>
        <dbReference type="ARBA" id="ARBA00004508"/>
    </source>
</evidence>
<comment type="subcellular location">
    <subcellularLocation>
        <location evidence="1">Plastid</location>
        <location evidence="1">Chloroplast membrane</location>
        <topology evidence="1">Multi-pass membrane protein</topology>
    </subcellularLocation>
</comment>
<evidence type="ECO:0000256" key="4">
    <source>
        <dbReference type="ARBA" id="ARBA00022989"/>
    </source>
</evidence>
<feature type="transmembrane region" description="Helical" evidence="8">
    <location>
        <begin position="296"/>
        <end position="323"/>
    </location>
</feature>
<dbReference type="OrthoDB" id="414558at2759"/>
<feature type="compositionally biased region" description="Low complexity" evidence="7">
    <location>
        <begin position="229"/>
        <end position="243"/>
    </location>
</feature>
<feature type="transmembrane region" description="Helical" evidence="8">
    <location>
        <begin position="367"/>
        <end position="388"/>
    </location>
</feature>
<keyword evidence="3 8" id="KW-0812">Transmembrane</keyword>
<evidence type="ECO:0000256" key="6">
    <source>
        <dbReference type="SAM" id="Coils"/>
    </source>
</evidence>
<feature type="transmembrane region" description="Helical" evidence="8">
    <location>
        <begin position="343"/>
        <end position="361"/>
    </location>
</feature>
<dbReference type="Pfam" id="PF16166">
    <property type="entry name" value="TIC20"/>
    <property type="match status" value="1"/>
</dbReference>
<dbReference type="PANTHER" id="PTHR33510:SF5">
    <property type="entry name" value="PROTEIN TIC 20-II, CHLOROPLASTIC"/>
    <property type="match status" value="1"/>
</dbReference>
<evidence type="ECO:0000256" key="8">
    <source>
        <dbReference type="SAM" id="Phobius"/>
    </source>
</evidence>
<keyword evidence="4 8" id="KW-1133">Transmembrane helix</keyword>
<proteinExistence type="inferred from homology"/>
<name>A0A812GIR1_9DINO</name>
<evidence type="ECO:0000256" key="2">
    <source>
        <dbReference type="ARBA" id="ARBA00009596"/>
    </source>
</evidence>
<keyword evidence="6" id="KW-0175">Coiled coil</keyword>
<dbReference type="Proteomes" id="UP000604046">
    <property type="component" value="Unassembled WGS sequence"/>
</dbReference>
<evidence type="ECO:0000256" key="5">
    <source>
        <dbReference type="ARBA" id="ARBA00023136"/>
    </source>
</evidence>
<evidence type="ECO:0000256" key="7">
    <source>
        <dbReference type="SAM" id="MobiDB-lite"/>
    </source>
</evidence>
<evidence type="ECO:0000313" key="9">
    <source>
        <dbReference type="EMBL" id="CAE6918331.1"/>
    </source>
</evidence>
<dbReference type="AlphaFoldDB" id="A0A812GIR1"/>
<dbReference type="EMBL" id="CAJNDS010000017">
    <property type="protein sequence ID" value="CAE6918331.1"/>
    <property type="molecule type" value="Genomic_DNA"/>
</dbReference>
<evidence type="ECO:0000256" key="3">
    <source>
        <dbReference type="ARBA" id="ARBA00022692"/>
    </source>
</evidence>
<sequence>MLAPSLPSLPSLPSPGPTQRLKHVAKLGQQADHTATKALPNTPELERQHVRQFLTIGLGSAFLARSDARAPRLSRASRAQRRGKAKRVRVALQAEGSEGDPLLAEAKAAAEAAKLQLEAAKLRQEAEEMRQQTALAQRRARAVRLLGSEDVPGIGLPELMARLQEEQVSLTGEQALEVAAALGKTEEPYFFRFEDLNSEAFDKKLTDIEAQNALKAKAEAEARRRAEAAAEAAQRAQRTQGAAGSPQAQTTGQEAIDDDLSLGPRLLGSLAYVLPVTEAFKLMFPLIQIFPPLGIIFAPIALLTVLLNYLPFVPLLVFVLFIVLAQSKDNVPRLLRFNLEQAVLLDMALTIPSFILSTMQFSGAGEAVLVGGAFVFALVFGVSVYAVFCNLDGKYPDEVPLISNITKNVVDRQTFFDESPNEDQR</sequence>
<feature type="region of interest" description="Disordered" evidence="7">
    <location>
        <begin position="1"/>
        <end position="44"/>
    </location>
</feature>
<evidence type="ECO:0008006" key="11">
    <source>
        <dbReference type="Google" id="ProtNLM"/>
    </source>
</evidence>
<comment type="similarity">
    <text evidence="2">Belongs to the Tic20 family.</text>
</comment>